<dbReference type="SUPFAM" id="SSF48452">
    <property type="entry name" value="TPR-like"/>
    <property type="match status" value="1"/>
</dbReference>
<sequence>MVLGGRLFPAFPAGGLRRVTEHDKDPAQALADAQAALTITPMSVRARLAEAHAFEALHQTGAARASFAVALAQAEQIGKDWYPAQIAEAQQGLSASETNVAKR</sequence>
<organism evidence="1 2">
    <name type="scientific">Koribacter versatilis (strain Ellin345)</name>
    <dbReference type="NCBI Taxonomy" id="204669"/>
    <lineage>
        <taxon>Bacteria</taxon>
        <taxon>Pseudomonadati</taxon>
        <taxon>Acidobacteriota</taxon>
        <taxon>Terriglobia</taxon>
        <taxon>Terriglobales</taxon>
        <taxon>Candidatus Korobacteraceae</taxon>
        <taxon>Candidatus Korobacter</taxon>
    </lineage>
</organism>
<dbReference type="KEGG" id="aba:Acid345_1257"/>
<dbReference type="EMBL" id="CP000360">
    <property type="protein sequence ID" value="ABF40259.1"/>
    <property type="molecule type" value="Genomic_DNA"/>
</dbReference>
<keyword evidence="2" id="KW-1185">Reference proteome</keyword>
<reference evidence="1 2" key="1">
    <citation type="journal article" date="2009" name="Appl. Environ. Microbiol.">
        <title>Three genomes from the phylum Acidobacteria provide insight into the lifestyles of these microorganisms in soils.</title>
        <authorList>
            <person name="Ward N.L."/>
            <person name="Challacombe J.F."/>
            <person name="Janssen P.H."/>
            <person name="Henrissat B."/>
            <person name="Coutinho P.M."/>
            <person name="Wu M."/>
            <person name="Xie G."/>
            <person name="Haft D.H."/>
            <person name="Sait M."/>
            <person name="Badger J."/>
            <person name="Barabote R.D."/>
            <person name="Bradley B."/>
            <person name="Brettin T.S."/>
            <person name="Brinkac L.M."/>
            <person name="Bruce D."/>
            <person name="Creasy T."/>
            <person name="Daugherty S.C."/>
            <person name="Davidsen T.M."/>
            <person name="DeBoy R.T."/>
            <person name="Detter J.C."/>
            <person name="Dodson R.J."/>
            <person name="Durkin A.S."/>
            <person name="Ganapathy A."/>
            <person name="Gwinn-Giglio M."/>
            <person name="Han C.S."/>
            <person name="Khouri H."/>
            <person name="Kiss H."/>
            <person name="Kothari S.P."/>
            <person name="Madupu R."/>
            <person name="Nelson K.E."/>
            <person name="Nelson W.C."/>
            <person name="Paulsen I."/>
            <person name="Penn K."/>
            <person name="Ren Q."/>
            <person name="Rosovitz M.J."/>
            <person name="Selengut J.D."/>
            <person name="Shrivastava S."/>
            <person name="Sullivan S.A."/>
            <person name="Tapia R."/>
            <person name="Thompson L.S."/>
            <person name="Watkins K.L."/>
            <person name="Yang Q."/>
            <person name="Yu C."/>
            <person name="Zafar N."/>
            <person name="Zhou L."/>
            <person name="Kuske C.R."/>
        </authorList>
    </citation>
    <scope>NUCLEOTIDE SEQUENCE [LARGE SCALE GENOMIC DNA]</scope>
    <source>
        <strain evidence="1 2">Ellin345</strain>
    </source>
</reference>
<gene>
    <name evidence="1" type="ordered locus">Acid345_1257</name>
</gene>
<dbReference type="Gene3D" id="1.25.40.10">
    <property type="entry name" value="Tetratricopeptide repeat domain"/>
    <property type="match status" value="1"/>
</dbReference>
<evidence type="ECO:0000313" key="1">
    <source>
        <dbReference type="EMBL" id="ABF40259.1"/>
    </source>
</evidence>
<protein>
    <submittedName>
        <fullName evidence="1">Uncharacterized protein</fullName>
    </submittedName>
</protein>
<accession>Q1IS91</accession>
<proteinExistence type="predicted"/>
<dbReference type="InterPro" id="IPR011990">
    <property type="entry name" value="TPR-like_helical_dom_sf"/>
</dbReference>
<dbReference type="Proteomes" id="UP000002432">
    <property type="component" value="Chromosome"/>
</dbReference>
<name>Q1IS91_KORVE</name>
<dbReference type="AlphaFoldDB" id="Q1IS91"/>
<dbReference type="HOGENOM" id="CLU_2260056_0_0_0"/>
<dbReference type="STRING" id="204669.Acid345_1257"/>
<dbReference type="EnsemblBacteria" id="ABF40259">
    <property type="protein sequence ID" value="ABF40259"/>
    <property type="gene ID" value="Acid345_1257"/>
</dbReference>
<evidence type="ECO:0000313" key="2">
    <source>
        <dbReference type="Proteomes" id="UP000002432"/>
    </source>
</evidence>